<name>A0A1L3ML34_9MICO</name>
<keyword evidence="2" id="KW-0812">Transmembrane</keyword>
<protein>
    <submittedName>
        <fullName evidence="3">Uncharacterized protein</fullName>
    </submittedName>
</protein>
<evidence type="ECO:0000313" key="4">
    <source>
        <dbReference type="Proteomes" id="UP000182938"/>
    </source>
</evidence>
<feature type="transmembrane region" description="Helical" evidence="2">
    <location>
        <begin position="25"/>
        <end position="48"/>
    </location>
</feature>
<dbReference type="KEGG" id="jte:ASJ30_16240"/>
<organism evidence="3 4">
    <name type="scientific">Janibacter indicus</name>
    <dbReference type="NCBI Taxonomy" id="857417"/>
    <lineage>
        <taxon>Bacteria</taxon>
        <taxon>Bacillati</taxon>
        <taxon>Actinomycetota</taxon>
        <taxon>Actinomycetes</taxon>
        <taxon>Micrococcales</taxon>
        <taxon>Intrasporangiaceae</taxon>
        <taxon>Janibacter</taxon>
    </lineage>
</organism>
<accession>A0A1L3ML34</accession>
<gene>
    <name evidence="3" type="ORF">ASJ30_16240</name>
</gene>
<dbReference type="AlphaFoldDB" id="A0A1L3ML34"/>
<feature type="region of interest" description="Disordered" evidence="1">
    <location>
        <begin position="55"/>
        <end position="75"/>
    </location>
</feature>
<keyword evidence="2" id="KW-1133">Transmembrane helix</keyword>
<evidence type="ECO:0000256" key="1">
    <source>
        <dbReference type="SAM" id="MobiDB-lite"/>
    </source>
</evidence>
<sequence>MSGRVPPSGQPAAPEPPSKGIEVGLIPFVASIVGVLLVIGIIGGVLWVTHDGEEVSSSTSTGAETPGGALSGRPTLKVSVKGNQLTWTMDYEGLREGDYFKIKTGGAPDAVTGDAVPLPRGETEYEQTIAPGVRQCGMVQVVRGGGTQTSGWSAVQCEETGS</sequence>
<evidence type="ECO:0000256" key="2">
    <source>
        <dbReference type="SAM" id="Phobius"/>
    </source>
</evidence>
<reference evidence="3 4" key="1">
    <citation type="submission" date="2015-11" db="EMBL/GenBank/DDBJ databases">
        <authorList>
            <person name="Zhang Y."/>
            <person name="Guo Z."/>
        </authorList>
    </citation>
    <scope>NUCLEOTIDE SEQUENCE [LARGE SCALE GENOMIC DNA]</scope>
    <source>
        <strain evidence="3 4">YFY001</strain>
    </source>
</reference>
<proteinExistence type="predicted"/>
<keyword evidence="2" id="KW-0472">Membrane</keyword>
<dbReference type="EMBL" id="CP013290">
    <property type="protein sequence ID" value="APH02894.1"/>
    <property type="molecule type" value="Genomic_DNA"/>
</dbReference>
<evidence type="ECO:0000313" key="3">
    <source>
        <dbReference type="EMBL" id="APH02894.1"/>
    </source>
</evidence>
<keyword evidence="4" id="KW-1185">Reference proteome</keyword>
<dbReference type="Proteomes" id="UP000182938">
    <property type="component" value="Chromosome"/>
</dbReference>
<dbReference type="RefSeq" id="WP_072626019.1">
    <property type="nucleotide sequence ID" value="NZ_CP013290.1"/>
</dbReference>